<name>A0ABX5Y4S9_9BACT</name>
<sequence>MSMRHTDQRPFRQRARKLSRVLVVLAAALVIGCGGAPSDSPPPEPAAVDAGDSAVSENAGESTTPTAPAISASQTPAVPAAGTGIQLPDQAVEIDNQTDAPSTQGQPEPGGPTQPGAGGIEMPDLAPAPPSDESAANAGPSDGGVDLQFAAWPAIESHAKSTGKITVVDLWSTVCEPCIKEFPGLVRLSQSMSDDVVCIGVSVDYDGRKSRPPEYYSEKVTAFLRAMGADFENYLCNTPSDDVFATVGLPSIPAVLIFDADGKLVKQFVDAGDTVGFSYEADIIPFVEKLAG</sequence>
<dbReference type="Gene3D" id="3.40.30.10">
    <property type="entry name" value="Glutaredoxin"/>
    <property type="match status" value="1"/>
</dbReference>
<feature type="region of interest" description="Disordered" evidence="5">
    <location>
        <begin position="34"/>
        <end position="82"/>
    </location>
</feature>
<evidence type="ECO:0000256" key="1">
    <source>
        <dbReference type="ARBA" id="ARBA00004196"/>
    </source>
</evidence>
<dbReference type="RefSeq" id="WP_419580686.1">
    <property type="nucleotide sequence ID" value="NZ_CP036432.1"/>
</dbReference>
<dbReference type="CDD" id="cd02966">
    <property type="entry name" value="TlpA_like_family"/>
    <property type="match status" value="1"/>
</dbReference>
<dbReference type="InterPro" id="IPR013766">
    <property type="entry name" value="Thioredoxin_domain"/>
</dbReference>
<dbReference type="PROSITE" id="PS51257">
    <property type="entry name" value="PROKAR_LIPOPROTEIN"/>
    <property type="match status" value="1"/>
</dbReference>
<gene>
    <name evidence="8" type="ORF">TBK1r_72420</name>
</gene>
<evidence type="ECO:0000256" key="5">
    <source>
        <dbReference type="SAM" id="MobiDB-lite"/>
    </source>
</evidence>
<feature type="domain" description="Thioredoxin" evidence="7">
    <location>
        <begin position="122"/>
        <end position="292"/>
    </location>
</feature>
<evidence type="ECO:0000256" key="4">
    <source>
        <dbReference type="ARBA" id="ARBA00023284"/>
    </source>
</evidence>
<dbReference type="SUPFAM" id="SSF52833">
    <property type="entry name" value="Thioredoxin-like"/>
    <property type="match status" value="1"/>
</dbReference>
<keyword evidence="2" id="KW-0201">Cytochrome c-type biogenesis</keyword>
<dbReference type="EMBL" id="CP036432">
    <property type="protein sequence ID" value="QDV88210.1"/>
    <property type="molecule type" value="Genomic_DNA"/>
</dbReference>
<keyword evidence="4" id="KW-0676">Redox-active center</keyword>
<evidence type="ECO:0000256" key="2">
    <source>
        <dbReference type="ARBA" id="ARBA00022748"/>
    </source>
</evidence>
<dbReference type="PANTHER" id="PTHR42852">
    <property type="entry name" value="THIOL:DISULFIDE INTERCHANGE PROTEIN DSBE"/>
    <property type="match status" value="1"/>
</dbReference>
<feature type="chain" id="PRO_5045658675" description="Thioredoxin domain-containing protein" evidence="6">
    <location>
        <begin position="37"/>
        <end position="292"/>
    </location>
</feature>
<reference evidence="8 9" key="1">
    <citation type="submission" date="2019-02" db="EMBL/GenBank/DDBJ databases">
        <title>Deep-cultivation of Planctomycetes and their phenomic and genomic characterization uncovers novel biology.</title>
        <authorList>
            <person name="Wiegand S."/>
            <person name="Jogler M."/>
            <person name="Boedeker C."/>
            <person name="Pinto D."/>
            <person name="Vollmers J."/>
            <person name="Rivas-Marin E."/>
            <person name="Kohn T."/>
            <person name="Peeters S.H."/>
            <person name="Heuer A."/>
            <person name="Rast P."/>
            <person name="Oberbeckmann S."/>
            <person name="Bunk B."/>
            <person name="Jeske O."/>
            <person name="Meyerdierks A."/>
            <person name="Storesund J.E."/>
            <person name="Kallscheuer N."/>
            <person name="Luecker S."/>
            <person name="Lage O.M."/>
            <person name="Pohl T."/>
            <person name="Merkel B.J."/>
            <person name="Hornburger P."/>
            <person name="Mueller R.-W."/>
            <person name="Bruemmer F."/>
            <person name="Labrenz M."/>
            <person name="Spormann A.M."/>
            <person name="Op den Camp H."/>
            <person name="Overmann J."/>
            <person name="Amann R."/>
            <person name="Jetten M.S.M."/>
            <person name="Mascher T."/>
            <person name="Medema M.H."/>
            <person name="Devos D.P."/>
            <person name="Kaster A.-K."/>
            <person name="Ovreas L."/>
            <person name="Rohde M."/>
            <person name="Galperin M.Y."/>
            <person name="Jogler C."/>
        </authorList>
    </citation>
    <scope>NUCLEOTIDE SEQUENCE [LARGE SCALE GENOMIC DNA]</scope>
    <source>
        <strain evidence="8 9">TBK1r</strain>
    </source>
</reference>
<feature type="compositionally biased region" description="Polar residues" evidence="5">
    <location>
        <begin position="55"/>
        <end position="76"/>
    </location>
</feature>
<evidence type="ECO:0000259" key="7">
    <source>
        <dbReference type="PROSITE" id="PS51352"/>
    </source>
</evidence>
<evidence type="ECO:0000256" key="6">
    <source>
        <dbReference type="SAM" id="SignalP"/>
    </source>
</evidence>
<protein>
    <recommendedName>
        <fullName evidence="7">Thioredoxin domain-containing protein</fullName>
    </recommendedName>
</protein>
<dbReference type="PANTHER" id="PTHR42852:SF6">
    <property type="entry name" value="THIOL:DISULFIDE INTERCHANGE PROTEIN DSBE"/>
    <property type="match status" value="1"/>
</dbReference>
<dbReference type="InterPro" id="IPR036249">
    <property type="entry name" value="Thioredoxin-like_sf"/>
</dbReference>
<proteinExistence type="predicted"/>
<accession>A0ABX5Y4S9</accession>
<feature type="region of interest" description="Disordered" evidence="5">
    <location>
        <begin position="96"/>
        <end position="142"/>
    </location>
</feature>
<dbReference type="PROSITE" id="PS51352">
    <property type="entry name" value="THIOREDOXIN_2"/>
    <property type="match status" value="1"/>
</dbReference>
<dbReference type="Proteomes" id="UP000318081">
    <property type="component" value="Chromosome"/>
</dbReference>
<evidence type="ECO:0000313" key="9">
    <source>
        <dbReference type="Proteomes" id="UP000318081"/>
    </source>
</evidence>
<keyword evidence="6" id="KW-0732">Signal</keyword>
<evidence type="ECO:0000313" key="8">
    <source>
        <dbReference type="EMBL" id="QDV88210.1"/>
    </source>
</evidence>
<feature type="signal peptide" evidence="6">
    <location>
        <begin position="1"/>
        <end position="36"/>
    </location>
</feature>
<organism evidence="8 9">
    <name type="scientific">Stieleria magnilauensis</name>
    <dbReference type="NCBI Taxonomy" id="2527963"/>
    <lineage>
        <taxon>Bacteria</taxon>
        <taxon>Pseudomonadati</taxon>
        <taxon>Planctomycetota</taxon>
        <taxon>Planctomycetia</taxon>
        <taxon>Pirellulales</taxon>
        <taxon>Pirellulaceae</taxon>
        <taxon>Stieleria</taxon>
    </lineage>
</organism>
<evidence type="ECO:0000256" key="3">
    <source>
        <dbReference type="ARBA" id="ARBA00023157"/>
    </source>
</evidence>
<comment type="subcellular location">
    <subcellularLocation>
        <location evidence="1">Cell envelope</location>
    </subcellularLocation>
</comment>
<dbReference type="InterPro" id="IPR050553">
    <property type="entry name" value="Thioredoxin_ResA/DsbE_sf"/>
</dbReference>
<keyword evidence="9" id="KW-1185">Reference proteome</keyword>
<keyword evidence="3" id="KW-1015">Disulfide bond</keyword>